<name>A0A2H1V1I1_SPOFR</name>
<organism evidence="1">
    <name type="scientific">Spodoptera frugiperda</name>
    <name type="common">Fall armyworm</name>
    <dbReference type="NCBI Taxonomy" id="7108"/>
    <lineage>
        <taxon>Eukaryota</taxon>
        <taxon>Metazoa</taxon>
        <taxon>Ecdysozoa</taxon>
        <taxon>Arthropoda</taxon>
        <taxon>Hexapoda</taxon>
        <taxon>Insecta</taxon>
        <taxon>Pterygota</taxon>
        <taxon>Neoptera</taxon>
        <taxon>Endopterygota</taxon>
        <taxon>Lepidoptera</taxon>
        <taxon>Glossata</taxon>
        <taxon>Ditrysia</taxon>
        <taxon>Noctuoidea</taxon>
        <taxon>Noctuidae</taxon>
        <taxon>Amphipyrinae</taxon>
        <taxon>Spodoptera</taxon>
    </lineage>
</organism>
<dbReference type="EMBL" id="ODYU01000247">
    <property type="protein sequence ID" value="SOQ34703.1"/>
    <property type="molecule type" value="Genomic_DNA"/>
</dbReference>
<gene>
    <name evidence="1" type="ORF">SFRICE_020444</name>
</gene>
<proteinExistence type="predicted"/>
<accession>A0A2H1V1I1</accession>
<dbReference type="AlphaFoldDB" id="A0A2H1V1I1"/>
<protein>
    <submittedName>
        <fullName evidence="1">SFRICE_020444</fullName>
    </submittedName>
</protein>
<sequence length="89" mass="10141">MEIIHGCCYVLLFGNELLRDFKGKRVFRPVTFSPIWKALISIEGTKEQICKSWLAGVAAVWEVVTGLSPKRTHMSDRLTQFVEIGVPKY</sequence>
<evidence type="ECO:0000313" key="1">
    <source>
        <dbReference type="EMBL" id="SOQ34703.1"/>
    </source>
</evidence>
<reference evidence="1" key="1">
    <citation type="submission" date="2016-07" db="EMBL/GenBank/DDBJ databases">
        <authorList>
            <person name="Bretaudeau A."/>
        </authorList>
    </citation>
    <scope>NUCLEOTIDE SEQUENCE</scope>
    <source>
        <strain evidence="1">Rice</strain>
        <tissue evidence="1">Whole body</tissue>
    </source>
</reference>